<feature type="domain" description="FAD-binding" evidence="6">
    <location>
        <begin position="131"/>
        <end position="359"/>
    </location>
</feature>
<protein>
    <submittedName>
        <fullName evidence="8">FAD binding domain containing protein</fullName>
    </submittedName>
    <submittedName>
        <fullName evidence="7">UbiH, 2-polyprenyl-6-methoxyphenol hydroxylase and related FAD-dependent oxidoreductase</fullName>
    </submittedName>
</protein>
<dbReference type="EMBL" id="NQIK02000007">
    <property type="protein sequence ID" value="KAF7567872.1"/>
    <property type="molecule type" value="Genomic_DNA"/>
</dbReference>
<dbReference type="Pfam" id="PF01494">
    <property type="entry name" value="FAD_binding_3"/>
    <property type="match status" value="1"/>
</dbReference>
<dbReference type="GO" id="GO:0004497">
    <property type="term" value="F:monooxygenase activity"/>
    <property type="evidence" value="ECO:0007669"/>
    <property type="project" value="UniProtKB-KW"/>
</dbReference>
<evidence type="ECO:0000313" key="9">
    <source>
        <dbReference type="Proteomes" id="UP000245464"/>
    </source>
</evidence>
<evidence type="ECO:0000256" key="1">
    <source>
        <dbReference type="ARBA" id="ARBA00001974"/>
    </source>
</evidence>
<dbReference type="Proteomes" id="UP000249757">
    <property type="component" value="Unassembled WGS sequence"/>
</dbReference>
<keyword evidence="4" id="KW-0560">Oxidoreductase</keyword>
<proteinExistence type="predicted"/>
<reference evidence="10" key="4">
    <citation type="journal article" date="2022" name="Microb. Genom.">
        <title>A global pangenome for the wheat fungal pathogen Pyrenophora tritici-repentis and prediction of effector protein structural homology.</title>
        <authorList>
            <person name="Moolhuijzen P.M."/>
            <person name="See P.T."/>
            <person name="Shi G."/>
            <person name="Powell H.R."/>
            <person name="Cockram J."/>
            <person name="Jorgensen L.N."/>
            <person name="Benslimane H."/>
            <person name="Strelkov S.E."/>
            <person name="Turner J."/>
            <person name="Liu Z."/>
            <person name="Moffat C.S."/>
        </authorList>
    </citation>
    <scope>NUCLEOTIDE SEQUENCE [LARGE SCALE GENOMIC DNA]</scope>
</reference>
<comment type="caution">
    <text evidence="7">The sequence shown here is derived from an EMBL/GenBank/DDBJ whole genome shotgun (WGS) entry which is preliminary data.</text>
</comment>
<keyword evidence="5" id="KW-0503">Monooxygenase</keyword>
<accession>A0A2W1DK49</accession>
<dbReference type="AlphaFoldDB" id="A0A2W1DK49"/>
<dbReference type="InterPro" id="IPR036188">
    <property type="entry name" value="FAD/NAD-bd_sf"/>
</dbReference>
<sequence>MTTPKPVLISGAGLASLLLARSLHRSKIPFLVFERDASIVFRAQGYRLRLSVQGLDAIEHVLGPTGFQKFYDACGKTGGAGFSAIDPLTGETLGTDTPSVKSETLTSREGKVVGISRGDMRKLFMDGLEDKVHWNHQVKAYERTEDGVRLVFADGSKSEEGSMLVGGEGVKSAVAGQLSNGAIKVYDLGSRGIHGQASTTAFKNLGEGVFRMVDDTSQPNGGKVFLITNVRADDMDNPDIQFGWTMIGSPGVIKAPNDNYTITGSPAAQIAKSLTAQWHERVKPLFDNMDEAEAAFWKITCSSPKGVPEWPNDPRVTLVGDAVHAMTPAGGNGANTAVRDSALLGRLMAEAWERGHGQHWSGVTEAFEKEMRIYASEAVKASYGHAVGQFGLEGDLEDKPTLNEYITPN</sequence>
<dbReference type="OrthoDB" id="47494at2759"/>
<dbReference type="Proteomes" id="UP000245464">
    <property type="component" value="Chromosome 7"/>
</dbReference>
<evidence type="ECO:0000256" key="5">
    <source>
        <dbReference type="ARBA" id="ARBA00023033"/>
    </source>
</evidence>
<dbReference type="GO" id="GO:0071949">
    <property type="term" value="F:FAD binding"/>
    <property type="evidence" value="ECO:0007669"/>
    <property type="project" value="InterPro"/>
</dbReference>
<reference evidence="7" key="1">
    <citation type="journal article" date="2018" name="BMC Genomics">
        <title>Comparative genomics of the wheat fungal pathogen Pyrenophora tritici-repentis reveals chromosomal variations and genome plasticity.</title>
        <authorList>
            <person name="Moolhuijzen P."/>
            <person name="See P.T."/>
            <person name="Hane J.K."/>
            <person name="Shi G."/>
            <person name="Liu Z."/>
            <person name="Oliver R.P."/>
            <person name="Moffat C.S."/>
        </authorList>
    </citation>
    <scope>NUCLEOTIDE SEQUENCE [LARGE SCALE GENOMIC DNA]</scope>
    <source>
        <strain evidence="7">M4</strain>
    </source>
</reference>
<evidence type="ECO:0000256" key="3">
    <source>
        <dbReference type="ARBA" id="ARBA00022827"/>
    </source>
</evidence>
<keyword evidence="3" id="KW-0274">FAD</keyword>
<keyword evidence="10" id="KW-1185">Reference proteome</keyword>
<evidence type="ECO:0000313" key="8">
    <source>
        <dbReference type="EMBL" id="KAI1507872.1"/>
    </source>
</evidence>
<evidence type="ECO:0000313" key="7">
    <source>
        <dbReference type="EMBL" id="KAF7567872.1"/>
    </source>
</evidence>
<evidence type="ECO:0000256" key="4">
    <source>
        <dbReference type="ARBA" id="ARBA00023002"/>
    </source>
</evidence>
<dbReference type="PRINTS" id="PR00420">
    <property type="entry name" value="RNGMNOXGNASE"/>
</dbReference>
<dbReference type="PANTHER" id="PTHR47178:SF5">
    <property type="entry name" value="FAD-BINDING DOMAIN-CONTAINING PROTEIN"/>
    <property type="match status" value="1"/>
</dbReference>
<keyword evidence="2" id="KW-0285">Flavoprotein</keyword>
<evidence type="ECO:0000259" key="6">
    <source>
        <dbReference type="Pfam" id="PF01494"/>
    </source>
</evidence>
<reference evidence="8" key="3">
    <citation type="journal article" date="2022" name="bioRxiv">
        <title>A global pangenome for the wheat fungal pathogen Pyrenophora tritici-repentis and prediction of effector protein structural homology.</title>
        <authorList>
            <person name="Moolhuijzen P."/>
            <person name="See P.T."/>
            <person name="Shi G."/>
            <person name="Powell H.R."/>
            <person name="Cockram J."/>
            <person name="Jorgensen L.N."/>
            <person name="Benslimane H."/>
            <person name="Strelkov S.E."/>
            <person name="Turner J."/>
            <person name="Liu Z."/>
            <person name="Moffat C.S."/>
        </authorList>
    </citation>
    <scope>NUCLEOTIDE SEQUENCE</scope>
    <source>
        <strain evidence="8">86-124</strain>
    </source>
</reference>
<dbReference type="PANTHER" id="PTHR47178">
    <property type="entry name" value="MONOOXYGENASE, FAD-BINDING"/>
    <property type="match status" value="1"/>
</dbReference>
<dbReference type="InterPro" id="IPR002938">
    <property type="entry name" value="FAD-bd"/>
</dbReference>
<gene>
    <name evidence="8" type="ORF">Ptr86124_013126</name>
    <name evidence="7" type="ORF">PtrM4_124850</name>
</gene>
<evidence type="ECO:0000313" key="10">
    <source>
        <dbReference type="Proteomes" id="UP000249757"/>
    </source>
</evidence>
<evidence type="ECO:0000256" key="2">
    <source>
        <dbReference type="ARBA" id="ARBA00022630"/>
    </source>
</evidence>
<dbReference type="OMA" id="WTMGGQP"/>
<comment type="cofactor">
    <cofactor evidence="1">
        <name>FAD</name>
        <dbReference type="ChEBI" id="CHEBI:57692"/>
    </cofactor>
</comment>
<reference evidence="8" key="2">
    <citation type="submission" date="2021-05" db="EMBL/GenBank/DDBJ databases">
        <authorList>
            <person name="Moolhuijzen P.M."/>
            <person name="Moffat C.S."/>
        </authorList>
    </citation>
    <scope>NUCLEOTIDE SEQUENCE</scope>
    <source>
        <strain evidence="8">86-124</strain>
    </source>
</reference>
<dbReference type="EMBL" id="NRDI02000031">
    <property type="protein sequence ID" value="KAI1507872.1"/>
    <property type="molecule type" value="Genomic_DNA"/>
</dbReference>
<name>A0A2W1DK49_9PLEO</name>
<dbReference type="Gene3D" id="3.50.50.60">
    <property type="entry name" value="FAD/NAD(P)-binding domain"/>
    <property type="match status" value="1"/>
</dbReference>
<dbReference type="SUPFAM" id="SSF51905">
    <property type="entry name" value="FAD/NAD(P)-binding domain"/>
    <property type="match status" value="1"/>
</dbReference>
<organism evidence="7 9">
    <name type="scientific">Pyrenophora tritici-repentis</name>
    <dbReference type="NCBI Taxonomy" id="45151"/>
    <lineage>
        <taxon>Eukaryota</taxon>
        <taxon>Fungi</taxon>
        <taxon>Dikarya</taxon>
        <taxon>Ascomycota</taxon>
        <taxon>Pezizomycotina</taxon>
        <taxon>Dothideomycetes</taxon>
        <taxon>Pleosporomycetidae</taxon>
        <taxon>Pleosporales</taxon>
        <taxon>Pleosporineae</taxon>
        <taxon>Pleosporaceae</taxon>
        <taxon>Pyrenophora</taxon>
    </lineage>
</organism>